<dbReference type="AlphaFoldDB" id="A0A9P6H500"/>
<organism evidence="3 4">
    <name type="scientific">Thelephora terrestris</name>
    <dbReference type="NCBI Taxonomy" id="56493"/>
    <lineage>
        <taxon>Eukaryota</taxon>
        <taxon>Fungi</taxon>
        <taxon>Dikarya</taxon>
        <taxon>Basidiomycota</taxon>
        <taxon>Agaricomycotina</taxon>
        <taxon>Agaricomycetes</taxon>
        <taxon>Thelephorales</taxon>
        <taxon>Thelephoraceae</taxon>
        <taxon>Thelephora</taxon>
    </lineage>
</organism>
<reference evidence="3" key="2">
    <citation type="submission" date="2020-11" db="EMBL/GenBank/DDBJ databases">
        <authorList>
            <consortium name="DOE Joint Genome Institute"/>
            <person name="Kuo A."/>
            <person name="Miyauchi S."/>
            <person name="Kiss E."/>
            <person name="Drula E."/>
            <person name="Kohler A."/>
            <person name="Sanchez-Garcia M."/>
            <person name="Andreopoulos B."/>
            <person name="Barry K.W."/>
            <person name="Bonito G."/>
            <person name="Buee M."/>
            <person name="Carver A."/>
            <person name="Chen C."/>
            <person name="Cichocki N."/>
            <person name="Clum A."/>
            <person name="Culley D."/>
            <person name="Crous P.W."/>
            <person name="Fauchery L."/>
            <person name="Girlanda M."/>
            <person name="Hayes R."/>
            <person name="Keri Z."/>
            <person name="Labutti K."/>
            <person name="Lipzen A."/>
            <person name="Lombard V."/>
            <person name="Magnuson J."/>
            <person name="Maillard F."/>
            <person name="Morin E."/>
            <person name="Murat C."/>
            <person name="Nolan M."/>
            <person name="Ohm R."/>
            <person name="Pangilinan J."/>
            <person name="Pereira M."/>
            <person name="Perotto S."/>
            <person name="Peter M."/>
            <person name="Riley R."/>
            <person name="Sitrit Y."/>
            <person name="Stielow B."/>
            <person name="Szollosi G."/>
            <person name="Zifcakova L."/>
            <person name="Stursova M."/>
            <person name="Spatafora J.W."/>
            <person name="Tedersoo L."/>
            <person name="Vaario L.-M."/>
            <person name="Yamada A."/>
            <person name="Yan M."/>
            <person name="Wang P."/>
            <person name="Xu J."/>
            <person name="Bruns T."/>
            <person name="Baldrian P."/>
            <person name="Vilgalys R."/>
            <person name="Henrissat B."/>
            <person name="Grigoriev I.V."/>
            <person name="Hibbett D."/>
            <person name="Nagy L.G."/>
            <person name="Martin F.M."/>
        </authorList>
    </citation>
    <scope>NUCLEOTIDE SEQUENCE</scope>
    <source>
        <strain evidence="3">UH-Tt-Lm1</strain>
    </source>
</reference>
<dbReference type="EMBL" id="WIUZ02000019">
    <property type="protein sequence ID" value="KAF9779623.1"/>
    <property type="molecule type" value="Genomic_DNA"/>
</dbReference>
<feature type="region of interest" description="Disordered" evidence="1">
    <location>
        <begin position="162"/>
        <end position="184"/>
    </location>
</feature>
<feature type="region of interest" description="Disordered" evidence="1">
    <location>
        <begin position="597"/>
        <end position="619"/>
    </location>
</feature>
<reference evidence="3" key="1">
    <citation type="journal article" date="2020" name="Nat. Commun.">
        <title>Large-scale genome sequencing of mycorrhizal fungi provides insights into the early evolution of symbiotic traits.</title>
        <authorList>
            <person name="Miyauchi S."/>
            <person name="Kiss E."/>
            <person name="Kuo A."/>
            <person name="Drula E."/>
            <person name="Kohler A."/>
            <person name="Sanchez-Garcia M."/>
            <person name="Morin E."/>
            <person name="Andreopoulos B."/>
            <person name="Barry K.W."/>
            <person name="Bonito G."/>
            <person name="Buee M."/>
            <person name="Carver A."/>
            <person name="Chen C."/>
            <person name="Cichocki N."/>
            <person name="Clum A."/>
            <person name="Culley D."/>
            <person name="Crous P.W."/>
            <person name="Fauchery L."/>
            <person name="Girlanda M."/>
            <person name="Hayes R.D."/>
            <person name="Keri Z."/>
            <person name="LaButti K."/>
            <person name="Lipzen A."/>
            <person name="Lombard V."/>
            <person name="Magnuson J."/>
            <person name="Maillard F."/>
            <person name="Murat C."/>
            <person name="Nolan M."/>
            <person name="Ohm R.A."/>
            <person name="Pangilinan J."/>
            <person name="Pereira M.F."/>
            <person name="Perotto S."/>
            <person name="Peter M."/>
            <person name="Pfister S."/>
            <person name="Riley R."/>
            <person name="Sitrit Y."/>
            <person name="Stielow J.B."/>
            <person name="Szollosi G."/>
            <person name="Zifcakova L."/>
            <person name="Stursova M."/>
            <person name="Spatafora J.W."/>
            <person name="Tedersoo L."/>
            <person name="Vaario L.M."/>
            <person name="Yamada A."/>
            <person name="Yan M."/>
            <person name="Wang P."/>
            <person name="Xu J."/>
            <person name="Bruns T."/>
            <person name="Baldrian P."/>
            <person name="Vilgalys R."/>
            <person name="Dunand C."/>
            <person name="Henrissat B."/>
            <person name="Grigoriev I.V."/>
            <person name="Hibbett D."/>
            <person name="Nagy L.G."/>
            <person name="Martin F.M."/>
        </authorList>
    </citation>
    <scope>NUCLEOTIDE SEQUENCE</scope>
    <source>
        <strain evidence="3">UH-Tt-Lm1</strain>
    </source>
</reference>
<evidence type="ECO:0000313" key="4">
    <source>
        <dbReference type="Proteomes" id="UP000736335"/>
    </source>
</evidence>
<comment type="caution">
    <text evidence="3">The sequence shown here is derived from an EMBL/GenBank/DDBJ whole genome shotgun (WGS) entry which is preliminary data.</text>
</comment>
<keyword evidence="2" id="KW-0812">Transmembrane</keyword>
<protein>
    <recommendedName>
        <fullName evidence="5">RGS domain-containing protein</fullName>
    </recommendedName>
</protein>
<dbReference type="PANTHER" id="PTHR39466:SF1">
    <property type="entry name" value="RGS DOMAIN-CONTAINING PROTEIN"/>
    <property type="match status" value="1"/>
</dbReference>
<gene>
    <name evidence="3" type="ORF">BJ322DRAFT_367307</name>
</gene>
<dbReference type="InterPro" id="IPR036305">
    <property type="entry name" value="RGS_sf"/>
</dbReference>
<keyword evidence="2" id="KW-1133">Transmembrane helix</keyword>
<keyword evidence="4" id="KW-1185">Reference proteome</keyword>
<evidence type="ECO:0000313" key="3">
    <source>
        <dbReference type="EMBL" id="KAF9779623.1"/>
    </source>
</evidence>
<feature type="transmembrane region" description="Helical" evidence="2">
    <location>
        <begin position="260"/>
        <end position="280"/>
    </location>
</feature>
<dbReference type="OrthoDB" id="3232309at2759"/>
<dbReference type="InterPro" id="IPR044926">
    <property type="entry name" value="RGS_subdomain_2"/>
</dbReference>
<dbReference type="Gene3D" id="1.10.167.10">
    <property type="entry name" value="Regulator of G-protein Signalling 4, domain 2"/>
    <property type="match status" value="1"/>
</dbReference>
<name>A0A9P6H500_9AGAM</name>
<dbReference type="PANTHER" id="PTHR39466">
    <property type="entry name" value="RGS DOMAIN-CONTAINING PROTEIN"/>
    <property type="match status" value="1"/>
</dbReference>
<accession>A0A9P6H500</accession>
<dbReference type="SUPFAM" id="SSF48097">
    <property type="entry name" value="Regulator of G-protein signaling, RGS"/>
    <property type="match status" value="1"/>
</dbReference>
<evidence type="ECO:0000256" key="2">
    <source>
        <dbReference type="SAM" id="Phobius"/>
    </source>
</evidence>
<sequence length="794" mass="88004">MGDRQPRTFKLSPSALLALPRRLCNPPPSVGKVRSFSATAVVDVTLDDVLDRKHLPPLGLKDFEEWLLFVEQNAENLYFILWLKEYNARYTQWIKNARALLKSDSTHPYQSTSMLPPSFKTNRSLAIFYSRAKQTFFTPNSPYELDLPSDILGPFHTPSLSDSDSLNHSNRDCSASSGALSPHPDPAVFSHVEDQVRSMLQESLSRFANSTISNVGTSRATCGLIGGTLIALVGFVPPVAENFAFSKNRWLRILAFPGLWLGLTIILASLRGICMMIYVFGDLRQLRSFELVRPSISPPRRLRPLRNNTTLFRAPPEPEPWLIPITRPPIIPKPIHDPEKQYSPLASTGPIRFLTPIPEPISPSVSPSAGRRSDTFNRRVTVTSFCSGSFTSCDSGGSRTSTTSSDEVEIHISEAFYDIEPPYPSEDLMTSSPAPSSWQGESPMSTPLASTSYGRSYLTDSVLPPGPAGNIFRASETRTSAASGIEGEILIPTAGFIRPFEYNEWEEWDGQSLMCTTEGSLGGYGAGDEESRISHFTRHTSLSQDRQRAVGTRLSAHSRTRPRRGTIASSRVSEESGIFDFDALPAFQTTASAAMVPTPQRRPRYRTCDASPPPPLHDETRLTEERRREGFLRTWSVEFPMLFIRRTQGKCAATKQVIKDVLSRSAREASVRNAAENGSQAAYRDTLLETGDWNFSIAVETRAFNNPARATAPLPLSHPLHTVSNGKHDGKPVKENWRIRWQRVLSVPAFKSPLTKILSPIVTRAHWEVVVRSGAFAFIISLLVVTVLVAVPVP</sequence>
<feature type="transmembrane region" description="Helical" evidence="2">
    <location>
        <begin position="220"/>
        <end position="240"/>
    </location>
</feature>
<evidence type="ECO:0000256" key="1">
    <source>
        <dbReference type="SAM" id="MobiDB-lite"/>
    </source>
</evidence>
<feature type="region of interest" description="Disordered" evidence="1">
    <location>
        <begin position="420"/>
        <end position="451"/>
    </location>
</feature>
<feature type="region of interest" description="Disordered" evidence="1">
    <location>
        <begin position="537"/>
        <end position="571"/>
    </location>
</feature>
<feature type="compositionally biased region" description="Polar residues" evidence="1">
    <location>
        <begin position="428"/>
        <end position="451"/>
    </location>
</feature>
<dbReference type="Proteomes" id="UP000736335">
    <property type="component" value="Unassembled WGS sequence"/>
</dbReference>
<proteinExistence type="predicted"/>
<keyword evidence="2" id="KW-0472">Membrane</keyword>
<evidence type="ECO:0008006" key="5">
    <source>
        <dbReference type="Google" id="ProtNLM"/>
    </source>
</evidence>
<feature type="transmembrane region" description="Helical" evidence="2">
    <location>
        <begin position="769"/>
        <end position="791"/>
    </location>
</feature>